<organism evidence="6 7">
    <name type="scientific">Paenibacillus sambharensis</name>
    <dbReference type="NCBI Taxonomy" id="1803190"/>
    <lineage>
        <taxon>Bacteria</taxon>
        <taxon>Bacillati</taxon>
        <taxon>Bacillota</taxon>
        <taxon>Bacilli</taxon>
        <taxon>Bacillales</taxon>
        <taxon>Paenibacillaceae</taxon>
        <taxon>Paenibacillus</taxon>
    </lineage>
</organism>
<evidence type="ECO:0000256" key="1">
    <source>
        <dbReference type="ARBA" id="ARBA00005101"/>
    </source>
</evidence>
<dbReference type="GO" id="GO:0004407">
    <property type="term" value="F:histone deacetylase activity"/>
    <property type="evidence" value="ECO:0007669"/>
    <property type="project" value="TreeGrafter"/>
</dbReference>
<comment type="similarity">
    <text evidence="2">Belongs to the histone deacetylase family.</text>
</comment>
<dbReference type="EMBL" id="QKRB01000055">
    <property type="protein sequence ID" value="PZD93822.1"/>
    <property type="molecule type" value="Genomic_DNA"/>
</dbReference>
<dbReference type="AlphaFoldDB" id="A0A2W1LFL3"/>
<dbReference type="GO" id="GO:0040029">
    <property type="term" value="P:epigenetic regulation of gene expression"/>
    <property type="evidence" value="ECO:0007669"/>
    <property type="project" value="TreeGrafter"/>
</dbReference>
<dbReference type="PANTHER" id="PTHR10625:SF10">
    <property type="entry name" value="HISTONE DEACETYLASE HDAC1"/>
    <property type="match status" value="1"/>
</dbReference>
<evidence type="ECO:0000313" key="6">
    <source>
        <dbReference type="EMBL" id="PZD93822.1"/>
    </source>
</evidence>
<feature type="domain" description="Histone deacetylase" evidence="5">
    <location>
        <begin position="23"/>
        <end position="322"/>
    </location>
</feature>
<dbReference type="CDD" id="cd09994">
    <property type="entry name" value="HDAC_AcuC_like"/>
    <property type="match status" value="1"/>
</dbReference>
<reference evidence="6 7" key="1">
    <citation type="submission" date="2018-06" db="EMBL/GenBank/DDBJ databases">
        <title>Paenibacillus imtechensis sp. nov.</title>
        <authorList>
            <person name="Pinnaka A.K."/>
            <person name="Singh H."/>
            <person name="Kaur M."/>
        </authorList>
    </citation>
    <scope>NUCLEOTIDE SEQUENCE [LARGE SCALE GENOMIC DNA]</scope>
    <source>
        <strain evidence="6 7">SMB1</strain>
    </source>
</reference>
<comment type="caution">
    <text evidence="6">The sequence shown here is derived from an EMBL/GenBank/DDBJ whole genome shotgun (WGS) entry which is preliminary data.</text>
</comment>
<dbReference type="Gene3D" id="3.40.800.20">
    <property type="entry name" value="Histone deacetylase domain"/>
    <property type="match status" value="1"/>
</dbReference>
<dbReference type="InterPro" id="IPR000286">
    <property type="entry name" value="HDACs"/>
</dbReference>
<dbReference type="Proteomes" id="UP000249522">
    <property type="component" value="Unassembled WGS sequence"/>
</dbReference>
<evidence type="ECO:0000256" key="4">
    <source>
        <dbReference type="ARBA" id="ARBA00022627"/>
    </source>
</evidence>
<evidence type="ECO:0000313" key="7">
    <source>
        <dbReference type="Proteomes" id="UP000249522"/>
    </source>
</evidence>
<dbReference type="InterPro" id="IPR037138">
    <property type="entry name" value="His_deacetylse_dom_sf"/>
</dbReference>
<dbReference type="OrthoDB" id="9808367at2"/>
<dbReference type="PRINTS" id="PR01270">
    <property type="entry name" value="HDASUPER"/>
</dbReference>
<evidence type="ECO:0000256" key="2">
    <source>
        <dbReference type="ARBA" id="ARBA00005947"/>
    </source>
</evidence>
<dbReference type="InterPro" id="IPR003085">
    <property type="entry name" value="AcuC"/>
</dbReference>
<name>A0A2W1LFL3_9BACL</name>
<keyword evidence="7" id="KW-1185">Reference proteome</keyword>
<evidence type="ECO:0000259" key="5">
    <source>
        <dbReference type="Pfam" id="PF00850"/>
    </source>
</evidence>
<dbReference type="GO" id="GO:0045150">
    <property type="term" value="P:acetoin catabolic process"/>
    <property type="evidence" value="ECO:0007669"/>
    <property type="project" value="UniProtKB-UniPathway"/>
</dbReference>
<protein>
    <recommendedName>
        <fullName evidence="3">Acetoin utilization protein AcuC</fullName>
    </recommendedName>
</protein>
<proteinExistence type="inferred from homology"/>
<dbReference type="Pfam" id="PF00850">
    <property type="entry name" value="Hist_deacetyl"/>
    <property type="match status" value="1"/>
</dbReference>
<dbReference type="InterPro" id="IPR023801">
    <property type="entry name" value="His_deacetylse_dom"/>
</dbReference>
<keyword evidence="4" id="KW-0006">Acetoin catabolism</keyword>
<accession>A0A2W1LFL3</accession>
<dbReference type="PANTHER" id="PTHR10625">
    <property type="entry name" value="HISTONE DEACETYLASE HDAC1-RELATED"/>
    <property type="match status" value="1"/>
</dbReference>
<dbReference type="UniPathway" id="UPA00040"/>
<dbReference type="RefSeq" id="WP_111148633.1">
    <property type="nucleotide sequence ID" value="NZ_QKRB01000055.1"/>
</dbReference>
<sequence length="393" mass="44277">MAAAEALFVHHPDTAHYKFNEDHPFHPHRLTLTIDLLERTGVLREHNISSQERVSEEMLALIHRPDYIRLVSSLSLAGPDRWMIEEADRYGLRTEDTPYFRGMHDAASLIVGGTVHAAEMVMTGRCKHAYHLAGGLHHAFPDKGAGFCVYNDAAVAIAHIRQRYGARVMYVDTDVHHGDGVQWAFYADPNVLTYSIHETGKFLFPGSGFVHERGTADGFGACCNVPVEPYTEDESWLECFRYTVEKAAAAFKPDVIVSQHGCDAHAFDPLSHTHCSMQIYAEMPAVIHELAHRYAQGRWIATGGGGYDIRRVVPRAWALVWLEMSDHPLAGRLRAGDREAVLPSSWIDRWADSDEQPLPATWLDSTDDWPPMPRRAEITERNRATMRIAVQDF</sequence>
<comment type="pathway">
    <text evidence="1">Ketone degradation; acetoin degradation.</text>
</comment>
<evidence type="ECO:0000256" key="3">
    <source>
        <dbReference type="ARBA" id="ARBA00020218"/>
    </source>
</evidence>
<gene>
    <name evidence="6" type="ORF">DNH61_20160</name>
</gene>
<dbReference type="SUPFAM" id="SSF52768">
    <property type="entry name" value="Arginase/deacetylase"/>
    <property type="match status" value="1"/>
</dbReference>
<dbReference type="InterPro" id="IPR023696">
    <property type="entry name" value="Ureohydrolase_dom_sf"/>
</dbReference>
<dbReference type="PRINTS" id="PR01272">
    <property type="entry name" value="ACUCPROTEIN"/>
</dbReference>